<feature type="compositionally biased region" description="Polar residues" evidence="2">
    <location>
        <begin position="607"/>
        <end position="619"/>
    </location>
</feature>
<feature type="coiled-coil region" evidence="1">
    <location>
        <begin position="346"/>
        <end position="373"/>
    </location>
</feature>
<keyword evidence="1" id="KW-0175">Coiled coil</keyword>
<evidence type="ECO:0000313" key="3">
    <source>
        <dbReference type="EMBL" id="KAK9831290.1"/>
    </source>
</evidence>
<sequence>MADVLLQRPGLLVQDATIKQLAEQAAGDLQPPDVGAIAVLTSTLLGQLGDEGEDMAEDEPSGDEGLEALKLQARKPHLQGRFSGRLETKDDERKLADECRLLGPLLGGTGKRGEKCRLTLAKIVRGIASGDVRRYCEGRERLLRELKLLTEQHEQRMQQAQPGQQQEVNGMQSEALQAAWMTQDSSFTDQALAMLPGAIAVQVPNTGVTSPNGITESLAVLTQGQMPIPGGVLQTSLTSGHLVPVQAQQQPLMGAPEPDASQIMQPTAITSTVPLVVLPAEDQPPSDMLKAQAQMLKMHADLVASNSQSETSQPAKVQAHVKAQSLQVAAQSLEAQAEMQTLQAQAQVHAEAQAEAQAQAEELNAQAAAHAEAHATATVNASKLAHSSMGSSDSTDDQECNAQAMSLEAQMNAHAEAHSQAAVQAQNAAARAQAHGQAHVAASAQAQNLAVQAQNLSAQAHQLEAEASLVGSALDPHEDTKPLETQQHVRLQVQPCSLDPHKPGLQQALSGLHQQHPGLQQSFSGLQPQLPSLQHQSSGMQQQGLGVQPQQTLLPSQQSITNQNAILQLQQSSLQPQHQVTSMQQPPRVQGIQLQNGGLRLQPTALQQQVAGTQPQPSRLQQPPTLTQSQQPGLQPGLQSLASGMQFQQLNQVQPAVLQHQSSGTQLQPPGLQHQNPVNQFEQPGLHHQSPGLQLQQAGYPTTSLQQRHSGPEAAVDGIYRDGSMTKFTNPLRRTVSAQPKSSTPVHMGSSSKRCKFEELPEHQMQGFMPLHMPPFMCSSSSPIHLQTDAFGTMVAL</sequence>
<accession>A0AAW1RCG5</accession>
<dbReference type="EMBL" id="JALJOS010000014">
    <property type="protein sequence ID" value="KAK9831290.1"/>
    <property type="molecule type" value="Genomic_DNA"/>
</dbReference>
<feature type="compositionally biased region" description="Low complexity" evidence="2">
    <location>
        <begin position="620"/>
        <end position="638"/>
    </location>
</feature>
<feature type="region of interest" description="Disordered" evidence="2">
    <location>
        <begin position="411"/>
        <end position="430"/>
    </location>
</feature>
<dbReference type="AlphaFoldDB" id="A0AAW1RCG5"/>
<feature type="region of interest" description="Disordered" evidence="2">
    <location>
        <begin position="607"/>
        <end position="638"/>
    </location>
</feature>
<feature type="region of interest" description="Disordered" evidence="2">
    <location>
        <begin position="654"/>
        <end position="692"/>
    </location>
</feature>
<reference evidence="3 4" key="1">
    <citation type="journal article" date="2024" name="Nat. Commun.">
        <title>Phylogenomics reveals the evolutionary origins of lichenization in chlorophyte algae.</title>
        <authorList>
            <person name="Puginier C."/>
            <person name="Libourel C."/>
            <person name="Otte J."/>
            <person name="Skaloud P."/>
            <person name="Haon M."/>
            <person name="Grisel S."/>
            <person name="Petersen M."/>
            <person name="Berrin J.G."/>
            <person name="Delaux P.M."/>
            <person name="Dal Grande F."/>
            <person name="Keller J."/>
        </authorList>
    </citation>
    <scope>NUCLEOTIDE SEQUENCE [LARGE SCALE GENOMIC DNA]</scope>
    <source>
        <strain evidence="3 4">SAG 2145</strain>
    </source>
</reference>
<feature type="compositionally biased region" description="Low complexity" evidence="2">
    <location>
        <begin position="418"/>
        <end position="430"/>
    </location>
</feature>
<protein>
    <submittedName>
        <fullName evidence="3">Uncharacterized protein</fullName>
    </submittedName>
</protein>
<evidence type="ECO:0000256" key="2">
    <source>
        <dbReference type="SAM" id="MobiDB-lite"/>
    </source>
</evidence>
<feature type="compositionally biased region" description="Polar residues" evidence="2">
    <location>
        <begin position="654"/>
        <end position="682"/>
    </location>
</feature>
<comment type="caution">
    <text evidence="3">The sequence shown here is derived from an EMBL/GenBank/DDBJ whole genome shotgun (WGS) entry which is preliminary data.</text>
</comment>
<feature type="region of interest" description="Disordered" evidence="2">
    <location>
        <begin position="518"/>
        <end position="548"/>
    </location>
</feature>
<name>A0AAW1RCG5_9CHLO</name>
<dbReference type="Proteomes" id="UP001438707">
    <property type="component" value="Unassembled WGS sequence"/>
</dbReference>
<evidence type="ECO:0000256" key="1">
    <source>
        <dbReference type="SAM" id="Coils"/>
    </source>
</evidence>
<evidence type="ECO:0000313" key="4">
    <source>
        <dbReference type="Proteomes" id="UP001438707"/>
    </source>
</evidence>
<proteinExistence type="predicted"/>
<gene>
    <name evidence="3" type="ORF">WJX74_010686</name>
</gene>
<keyword evidence="4" id="KW-1185">Reference proteome</keyword>
<organism evidence="3 4">
    <name type="scientific">Apatococcus lobatus</name>
    <dbReference type="NCBI Taxonomy" id="904363"/>
    <lineage>
        <taxon>Eukaryota</taxon>
        <taxon>Viridiplantae</taxon>
        <taxon>Chlorophyta</taxon>
        <taxon>core chlorophytes</taxon>
        <taxon>Trebouxiophyceae</taxon>
        <taxon>Chlorellales</taxon>
        <taxon>Chlorellaceae</taxon>
        <taxon>Apatococcus</taxon>
    </lineage>
</organism>